<evidence type="ECO:0000256" key="1">
    <source>
        <dbReference type="ARBA" id="ARBA00007673"/>
    </source>
</evidence>
<dbReference type="OrthoDB" id="9779763at2"/>
<dbReference type="PANTHER" id="PTHR43709:SF2">
    <property type="entry name" value="DUF453 DOMAIN PROTEIN (AFU_ORTHOLOGUE AFUA_6G00360)"/>
    <property type="match status" value="1"/>
</dbReference>
<gene>
    <name evidence="3" type="primary">prpF</name>
    <name evidence="3" type="ORF">D3F03_00435</name>
</gene>
<name>A0A398C9D1_9BURK</name>
<dbReference type="EMBL" id="QXJC01000001">
    <property type="protein sequence ID" value="RID98964.1"/>
    <property type="molecule type" value="Genomic_DNA"/>
</dbReference>
<dbReference type="InterPro" id="IPR012709">
    <property type="entry name" value="PrpF"/>
</dbReference>
<organism evidence="3 4">
    <name type="scientific">Simplicispira hankyongi</name>
    <dbReference type="NCBI Taxonomy" id="2315688"/>
    <lineage>
        <taxon>Bacteria</taxon>
        <taxon>Pseudomonadati</taxon>
        <taxon>Pseudomonadota</taxon>
        <taxon>Betaproteobacteria</taxon>
        <taxon>Burkholderiales</taxon>
        <taxon>Comamonadaceae</taxon>
        <taxon>Simplicispira</taxon>
    </lineage>
</organism>
<protein>
    <submittedName>
        <fullName evidence="3">2-methylaconitate cis-trans isomerase PrpF</fullName>
    </submittedName>
</protein>
<dbReference type="NCBIfam" id="TIGR02334">
    <property type="entry name" value="prpF"/>
    <property type="match status" value="1"/>
</dbReference>
<dbReference type="FunFam" id="3.10.310.10:FF:000018">
    <property type="entry name" value="2-methylaconitate cis-trans isomerase"/>
    <property type="match status" value="1"/>
</dbReference>
<keyword evidence="2 3" id="KW-0413">Isomerase</keyword>
<sequence length="406" mass="42039">MTTFAPQIKIPATYLRGGTSKGVFFRLQDLPEPAQQPGPARDALLLRVLGSPDPYGKQIDGLGNASSSTSKAVILSKSTRADYDVDYLFGQVAIDKPFVDWSGNCGNLSAAVGPCAIHMGLIDAARIAKNGVTTVRIWQANIGKTIVAHVPMTEGQVQETGDFALDGVTFPAAEVALEFMDPADEGGGEGCGAMFPTGALVDVLDVPGVGRFPATLINAGIPTIFLNAHDLGYTGTELQAAINGDPQALARFEAIRAQGALRMGLIENLGEAATRQHTPKVAFVAPPADYTASSGNPVKAGDIDLLVRALSMGQLHHAMMGTAAVAIGVAAAIPGTLVNLAAGGEGGKDGVPRQSVRFGHPSGTLRVGAEAAQAGGQWQVTKALMSRSARILMEGWVRVPGNVVEV</sequence>
<dbReference type="GO" id="GO:0019629">
    <property type="term" value="P:propionate catabolic process, 2-methylcitrate cycle"/>
    <property type="evidence" value="ECO:0007669"/>
    <property type="project" value="InterPro"/>
</dbReference>
<dbReference type="GO" id="GO:0016853">
    <property type="term" value="F:isomerase activity"/>
    <property type="evidence" value="ECO:0007669"/>
    <property type="project" value="UniProtKB-KW"/>
</dbReference>
<dbReference type="InterPro" id="IPR007400">
    <property type="entry name" value="PrpF-like"/>
</dbReference>
<dbReference type="SUPFAM" id="SSF54506">
    <property type="entry name" value="Diaminopimelate epimerase-like"/>
    <property type="match status" value="2"/>
</dbReference>
<comment type="caution">
    <text evidence="3">The sequence shown here is derived from an EMBL/GenBank/DDBJ whole genome shotgun (WGS) entry which is preliminary data.</text>
</comment>
<dbReference type="AlphaFoldDB" id="A0A398C9D1"/>
<reference evidence="3 4" key="1">
    <citation type="submission" date="2018-09" db="EMBL/GenBank/DDBJ databases">
        <title>Draft genome of Simplicispira sp. NY-02.</title>
        <authorList>
            <person name="Im W.T."/>
        </authorList>
    </citation>
    <scope>NUCLEOTIDE SEQUENCE [LARGE SCALE GENOMIC DNA]</scope>
    <source>
        <strain evidence="3 4">NY-02</strain>
    </source>
</reference>
<keyword evidence="4" id="KW-1185">Reference proteome</keyword>
<proteinExistence type="inferred from homology"/>
<dbReference type="PANTHER" id="PTHR43709">
    <property type="entry name" value="ACONITATE ISOMERASE-RELATED"/>
    <property type="match status" value="1"/>
</dbReference>
<dbReference type="RefSeq" id="WP_119107415.1">
    <property type="nucleotide sequence ID" value="NZ_QXJC01000001.1"/>
</dbReference>
<evidence type="ECO:0000313" key="3">
    <source>
        <dbReference type="EMBL" id="RID98964.1"/>
    </source>
</evidence>
<evidence type="ECO:0000256" key="2">
    <source>
        <dbReference type="ARBA" id="ARBA00023235"/>
    </source>
</evidence>
<dbReference type="Proteomes" id="UP000266302">
    <property type="component" value="Unassembled WGS sequence"/>
</dbReference>
<dbReference type="Pfam" id="PF04303">
    <property type="entry name" value="PrpF"/>
    <property type="match status" value="1"/>
</dbReference>
<accession>A0A398C9D1</accession>
<evidence type="ECO:0000313" key="4">
    <source>
        <dbReference type="Proteomes" id="UP000266302"/>
    </source>
</evidence>
<comment type="similarity">
    <text evidence="1">Belongs to the PrpF family.</text>
</comment>
<dbReference type="Gene3D" id="3.10.310.10">
    <property type="entry name" value="Diaminopimelate Epimerase, Chain A, domain 1"/>
    <property type="match status" value="2"/>
</dbReference>